<dbReference type="AlphaFoldDB" id="A0A4C1W987"/>
<sequence>MFKKGLQRTGRKKGEKHLEISKVEVSQKTDSLKFHKQALIREGERELGKGVESRGEERRGGTRRRDLAEQQEPGRHALLIFTFCTFLRKFRYYTMLSSTKIQGEVRAGAMLRGSGGGGGGGGLWAAKGCEALH</sequence>
<feature type="region of interest" description="Disordered" evidence="1">
    <location>
        <begin position="44"/>
        <end position="69"/>
    </location>
</feature>
<proteinExistence type="predicted"/>
<evidence type="ECO:0000313" key="3">
    <source>
        <dbReference type="Proteomes" id="UP000299102"/>
    </source>
</evidence>
<comment type="caution">
    <text evidence="2">The sequence shown here is derived from an EMBL/GenBank/DDBJ whole genome shotgun (WGS) entry which is preliminary data.</text>
</comment>
<accession>A0A4C1W987</accession>
<dbReference type="EMBL" id="BGZK01000495">
    <property type="protein sequence ID" value="GBP47099.1"/>
    <property type="molecule type" value="Genomic_DNA"/>
</dbReference>
<feature type="region of interest" description="Disordered" evidence="1">
    <location>
        <begin position="1"/>
        <end position="22"/>
    </location>
</feature>
<keyword evidence="3" id="KW-1185">Reference proteome</keyword>
<feature type="compositionally biased region" description="Basic residues" evidence="1">
    <location>
        <begin position="1"/>
        <end position="15"/>
    </location>
</feature>
<gene>
    <name evidence="2" type="ORF">EVAR_96054_1</name>
</gene>
<evidence type="ECO:0000313" key="2">
    <source>
        <dbReference type="EMBL" id="GBP47099.1"/>
    </source>
</evidence>
<reference evidence="2 3" key="1">
    <citation type="journal article" date="2019" name="Commun. Biol.">
        <title>The bagworm genome reveals a unique fibroin gene that provides high tensile strength.</title>
        <authorList>
            <person name="Kono N."/>
            <person name="Nakamura H."/>
            <person name="Ohtoshi R."/>
            <person name="Tomita M."/>
            <person name="Numata K."/>
            <person name="Arakawa K."/>
        </authorList>
    </citation>
    <scope>NUCLEOTIDE SEQUENCE [LARGE SCALE GENOMIC DNA]</scope>
</reference>
<evidence type="ECO:0000256" key="1">
    <source>
        <dbReference type="SAM" id="MobiDB-lite"/>
    </source>
</evidence>
<name>A0A4C1W987_EUMVA</name>
<dbReference type="Proteomes" id="UP000299102">
    <property type="component" value="Unassembled WGS sequence"/>
</dbReference>
<organism evidence="2 3">
    <name type="scientific">Eumeta variegata</name>
    <name type="common">Bagworm moth</name>
    <name type="synonym">Eumeta japonica</name>
    <dbReference type="NCBI Taxonomy" id="151549"/>
    <lineage>
        <taxon>Eukaryota</taxon>
        <taxon>Metazoa</taxon>
        <taxon>Ecdysozoa</taxon>
        <taxon>Arthropoda</taxon>
        <taxon>Hexapoda</taxon>
        <taxon>Insecta</taxon>
        <taxon>Pterygota</taxon>
        <taxon>Neoptera</taxon>
        <taxon>Endopterygota</taxon>
        <taxon>Lepidoptera</taxon>
        <taxon>Glossata</taxon>
        <taxon>Ditrysia</taxon>
        <taxon>Tineoidea</taxon>
        <taxon>Psychidae</taxon>
        <taxon>Oiketicinae</taxon>
        <taxon>Eumeta</taxon>
    </lineage>
</organism>
<protein>
    <submittedName>
        <fullName evidence="2">Uncharacterized protein</fullName>
    </submittedName>
</protein>